<dbReference type="Proteomes" id="UP000292445">
    <property type="component" value="Unassembled WGS sequence"/>
</dbReference>
<gene>
    <name evidence="3" type="ORF">EV675_2408</name>
</gene>
<dbReference type="RefSeq" id="WP_130357471.1">
    <property type="nucleotide sequence ID" value="NZ_SGXC01000001.1"/>
</dbReference>
<feature type="chain" id="PRO_5020789344" evidence="2">
    <location>
        <begin position="29"/>
        <end position="330"/>
    </location>
</feature>
<dbReference type="AlphaFoldDB" id="A0A4Q7NN06"/>
<dbReference type="OrthoDB" id="5171643at2"/>
<keyword evidence="3" id="KW-0675">Receptor</keyword>
<dbReference type="PIRSF" id="PIRSF017082">
    <property type="entry name" value="YflP"/>
    <property type="match status" value="1"/>
</dbReference>
<keyword evidence="4" id="KW-1185">Reference proteome</keyword>
<organism evidence="3 4">
    <name type="scientific">Pigmentiphaga kullae</name>
    <dbReference type="NCBI Taxonomy" id="151784"/>
    <lineage>
        <taxon>Bacteria</taxon>
        <taxon>Pseudomonadati</taxon>
        <taxon>Pseudomonadota</taxon>
        <taxon>Betaproteobacteria</taxon>
        <taxon>Burkholderiales</taxon>
        <taxon>Alcaligenaceae</taxon>
        <taxon>Pigmentiphaga</taxon>
    </lineage>
</organism>
<evidence type="ECO:0000313" key="3">
    <source>
        <dbReference type="EMBL" id="RZS86368.1"/>
    </source>
</evidence>
<accession>A0A4Q7NN06</accession>
<evidence type="ECO:0000256" key="1">
    <source>
        <dbReference type="ARBA" id="ARBA00006987"/>
    </source>
</evidence>
<dbReference type="CDD" id="cd13578">
    <property type="entry name" value="PBP2_Bug27"/>
    <property type="match status" value="1"/>
</dbReference>
<sequence>MKTSFSLRRHVAWIVVACSCVATGAAIAADADKFPSRPVKIVVPTAPGGSIDTTARILAEKLLEVWGQPVVVENRPGASMMIGAEAVARAQPDGYTLMVVHDGAMAINPAVYKTLRYQPGKDFVSISLINSIPLVLLANPSLKANTAKDLITLARQRPGALNHANGGPGTLLPSQLFKAMAGIEYLEVPYKGAALALASTIAGDTQITIADLASASGFIKSGRLRPIGIASSERSRAFPDLPTIAEEGVAGYQADMWVGAFAPVGTPQAIVDKIGQDIRRVLEEPAVRTKMEALYMTPVGSTGAELASIMARDTLRWSKLAKERNLEIEQ</sequence>
<evidence type="ECO:0000313" key="4">
    <source>
        <dbReference type="Proteomes" id="UP000292445"/>
    </source>
</evidence>
<reference evidence="3 4" key="1">
    <citation type="submission" date="2019-02" db="EMBL/GenBank/DDBJ databases">
        <title>Genomic Encyclopedia of Type Strains, Phase IV (KMG-IV): sequencing the most valuable type-strain genomes for metagenomic binning, comparative biology and taxonomic classification.</title>
        <authorList>
            <person name="Goeker M."/>
        </authorList>
    </citation>
    <scope>NUCLEOTIDE SEQUENCE [LARGE SCALE GENOMIC DNA]</scope>
    <source>
        <strain evidence="3 4">K24</strain>
    </source>
</reference>
<dbReference type="EMBL" id="SGXC01000001">
    <property type="protein sequence ID" value="RZS86368.1"/>
    <property type="molecule type" value="Genomic_DNA"/>
</dbReference>
<dbReference type="PANTHER" id="PTHR42928:SF5">
    <property type="entry name" value="BLR1237 PROTEIN"/>
    <property type="match status" value="1"/>
</dbReference>
<dbReference type="Gene3D" id="3.40.190.150">
    <property type="entry name" value="Bordetella uptake gene, domain 1"/>
    <property type="match status" value="1"/>
</dbReference>
<dbReference type="InterPro" id="IPR042100">
    <property type="entry name" value="Bug_dom1"/>
</dbReference>
<protein>
    <submittedName>
        <fullName evidence="3">Tripartite-type tricarboxylate transporter receptor subunit TctC</fullName>
    </submittedName>
</protein>
<proteinExistence type="inferred from homology"/>
<keyword evidence="2" id="KW-0732">Signal</keyword>
<comment type="caution">
    <text evidence="3">The sequence shown here is derived from an EMBL/GenBank/DDBJ whole genome shotgun (WGS) entry which is preliminary data.</text>
</comment>
<dbReference type="PROSITE" id="PS51257">
    <property type="entry name" value="PROKAR_LIPOPROTEIN"/>
    <property type="match status" value="1"/>
</dbReference>
<evidence type="ECO:0000256" key="2">
    <source>
        <dbReference type="SAM" id="SignalP"/>
    </source>
</evidence>
<dbReference type="PANTHER" id="PTHR42928">
    <property type="entry name" value="TRICARBOXYLATE-BINDING PROTEIN"/>
    <property type="match status" value="1"/>
</dbReference>
<dbReference type="InterPro" id="IPR005064">
    <property type="entry name" value="BUG"/>
</dbReference>
<dbReference type="Gene3D" id="3.40.190.10">
    <property type="entry name" value="Periplasmic binding protein-like II"/>
    <property type="match status" value="1"/>
</dbReference>
<dbReference type="SUPFAM" id="SSF53850">
    <property type="entry name" value="Periplasmic binding protein-like II"/>
    <property type="match status" value="1"/>
</dbReference>
<feature type="signal peptide" evidence="2">
    <location>
        <begin position="1"/>
        <end position="28"/>
    </location>
</feature>
<comment type="similarity">
    <text evidence="1">Belongs to the UPF0065 (bug) family.</text>
</comment>
<dbReference type="Pfam" id="PF03401">
    <property type="entry name" value="TctC"/>
    <property type="match status" value="1"/>
</dbReference>
<name>A0A4Q7NN06_9BURK</name>